<sequence>MSTGEGTASLDKALTVLDLIGSASSGISNAALLEQAGLPKTTLYRILATLVERRLIRRDAVNRVYRLGFRYIELVRNAYLMPDLVGAASSELRALRDLTGETAYLAILDGRSVLSLDRCDGAHSYRSSASLGQSKPLHCTGQGKAIMSRLPREERDALLKTITLDPLTPRTITDRRGLQIEIGITAARGYAIDDEEIVLGVRCVAAPIVDPLGRVRGALSVAGPAYRLTMARLELLGPELADAARRVGAQLTATQVARDSDEVAPVSDGWAFHGAFPNWSQETGCLYWADTLAPAIHCFDGEKDRIVATLDAPVTAMQDSAEGLIVAQGDRHGRYTPREGWHALRAGTAWDDVAIAPLCMDHNRDVWAAQMREQQTLVGTITEQGRFETRWTFHEPITAMTWDASGEVAFAIAPDSGTIFTMTAQSSSVRRFASMPKGAGRLCGLAFDDEGGLWTALQEGWSVVRFSAEGNLDRIVSLPVAAPTGIAFARLKNEPALYITTDRHLQPIESLGTAPWSGYLLKVKTSVAGSAADTERAVSAGA</sequence>
<dbReference type="InterPro" id="IPR029016">
    <property type="entry name" value="GAF-like_dom_sf"/>
</dbReference>
<dbReference type="SMART" id="SM00346">
    <property type="entry name" value="HTH_ICLR"/>
    <property type="match status" value="1"/>
</dbReference>
<dbReference type="PROSITE" id="PS51077">
    <property type="entry name" value="HTH_ICLR"/>
    <property type="match status" value="1"/>
</dbReference>
<evidence type="ECO:0000259" key="4">
    <source>
        <dbReference type="PROSITE" id="PS51077"/>
    </source>
</evidence>
<dbReference type="PANTHER" id="PTHR30136">
    <property type="entry name" value="HELIX-TURN-HELIX TRANSCRIPTIONAL REGULATOR, ICLR FAMILY"/>
    <property type="match status" value="1"/>
</dbReference>
<dbReference type="EMBL" id="FCOA02000005">
    <property type="protein sequence ID" value="SAK56313.1"/>
    <property type="molecule type" value="Genomic_DNA"/>
</dbReference>
<keyword evidence="1" id="KW-0805">Transcription regulation</keyword>
<dbReference type="Pfam" id="PF01614">
    <property type="entry name" value="IclR_C"/>
    <property type="match status" value="1"/>
</dbReference>
<dbReference type="GO" id="GO:0003677">
    <property type="term" value="F:DNA binding"/>
    <property type="evidence" value="ECO:0007669"/>
    <property type="project" value="UniProtKB-KW"/>
</dbReference>
<dbReference type="InterPro" id="IPR036390">
    <property type="entry name" value="WH_DNA-bd_sf"/>
</dbReference>
<dbReference type="InterPro" id="IPR014757">
    <property type="entry name" value="Tscrpt_reg_IclR_C"/>
</dbReference>
<evidence type="ECO:0000313" key="6">
    <source>
        <dbReference type="EMBL" id="SAK56313.1"/>
    </source>
</evidence>
<evidence type="ECO:0000256" key="3">
    <source>
        <dbReference type="ARBA" id="ARBA00023163"/>
    </source>
</evidence>
<dbReference type="PANTHER" id="PTHR30136:SF24">
    <property type="entry name" value="HTH-TYPE TRANSCRIPTIONAL REPRESSOR ALLR"/>
    <property type="match status" value="1"/>
</dbReference>
<reference evidence="6" key="1">
    <citation type="submission" date="2016-01" db="EMBL/GenBank/DDBJ databases">
        <authorList>
            <person name="Peeters C."/>
        </authorList>
    </citation>
    <scope>NUCLEOTIDE SEQUENCE</scope>
    <source>
        <strain evidence="6">LMG 29322</strain>
    </source>
</reference>
<dbReference type="InterPro" id="IPR050707">
    <property type="entry name" value="HTH_MetabolicPath_Reg"/>
</dbReference>
<proteinExistence type="predicted"/>
<gene>
    <name evidence="6" type="ORF">AWB79_02285</name>
</gene>
<dbReference type="Gene3D" id="2.120.10.30">
    <property type="entry name" value="TolB, C-terminal domain"/>
    <property type="match status" value="1"/>
</dbReference>
<keyword evidence="2" id="KW-0238">DNA-binding</keyword>
<keyword evidence="3" id="KW-0804">Transcription</keyword>
<evidence type="ECO:0000259" key="5">
    <source>
        <dbReference type="PROSITE" id="PS51078"/>
    </source>
</evidence>
<dbReference type="InterPro" id="IPR005471">
    <property type="entry name" value="Tscrpt_reg_IclR_N"/>
</dbReference>
<dbReference type="Pfam" id="PF09339">
    <property type="entry name" value="HTH_IclR"/>
    <property type="match status" value="1"/>
</dbReference>
<dbReference type="SUPFAM" id="SSF55781">
    <property type="entry name" value="GAF domain-like"/>
    <property type="match status" value="1"/>
</dbReference>
<dbReference type="SUPFAM" id="SSF46785">
    <property type="entry name" value="Winged helix' DNA-binding domain"/>
    <property type="match status" value="1"/>
</dbReference>
<keyword evidence="7" id="KW-1185">Reference proteome</keyword>
<dbReference type="PROSITE" id="PS51078">
    <property type="entry name" value="ICLR_ED"/>
    <property type="match status" value="1"/>
</dbReference>
<comment type="caution">
    <text evidence="6">The sequence shown here is derived from an EMBL/GenBank/DDBJ whole genome shotgun (WGS) entry which is preliminary data.</text>
</comment>
<dbReference type="Gene3D" id="3.30.450.40">
    <property type="match status" value="1"/>
</dbReference>
<dbReference type="InterPro" id="IPR011042">
    <property type="entry name" value="6-blade_b-propeller_TolB-like"/>
</dbReference>
<dbReference type="RefSeq" id="WP_061167516.1">
    <property type="nucleotide sequence ID" value="NZ_FCOA02000005.1"/>
</dbReference>
<evidence type="ECO:0000256" key="1">
    <source>
        <dbReference type="ARBA" id="ARBA00023015"/>
    </source>
</evidence>
<dbReference type="Gene3D" id="1.10.10.10">
    <property type="entry name" value="Winged helix-like DNA-binding domain superfamily/Winged helix DNA-binding domain"/>
    <property type="match status" value="1"/>
</dbReference>
<dbReference type="SUPFAM" id="SSF63829">
    <property type="entry name" value="Calcium-dependent phosphotriesterase"/>
    <property type="match status" value="1"/>
</dbReference>
<dbReference type="Pfam" id="PF08450">
    <property type="entry name" value="SGL"/>
    <property type="match status" value="1"/>
</dbReference>
<dbReference type="AlphaFoldDB" id="A0A158AEQ9"/>
<feature type="domain" description="IclR-ED" evidence="5">
    <location>
        <begin position="63"/>
        <end position="253"/>
    </location>
</feature>
<name>A0A158AEQ9_9BURK</name>
<evidence type="ECO:0000313" key="7">
    <source>
        <dbReference type="Proteomes" id="UP000054851"/>
    </source>
</evidence>
<dbReference type="GO" id="GO:0003700">
    <property type="term" value="F:DNA-binding transcription factor activity"/>
    <property type="evidence" value="ECO:0007669"/>
    <property type="project" value="TreeGrafter"/>
</dbReference>
<dbReference type="STRING" id="1777140.AWB79_02285"/>
<dbReference type="InterPro" id="IPR036388">
    <property type="entry name" value="WH-like_DNA-bd_sf"/>
</dbReference>
<protein>
    <submittedName>
        <fullName evidence="6">IclR family transcriptional regulator</fullName>
    </submittedName>
</protein>
<evidence type="ECO:0000256" key="2">
    <source>
        <dbReference type="ARBA" id="ARBA00023125"/>
    </source>
</evidence>
<dbReference type="InterPro" id="IPR013658">
    <property type="entry name" value="SGL"/>
</dbReference>
<accession>A0A158AEQ9</accession>
<dbReference type="GO" id="GO:0045892">
    <property type="term" value="P:negative regulation of DNA-templated transcription"/>
    <property type="evidence" value="ECO:0007669"/>
    <property type="project" value="TreeGrafter"/>
</dbReference>
<feature type="domain" description="HTH iclR-type" evidence="4">
    <location>
        <begin position="7"/>
        <end position="69"/>
    </location>
</feature>
<dbReference type="Proteomes" id="UP000054851">
    <property type="component" value="Unassembled WGS sequence"/>
</dbReference>
<organism evidence="6 7">
    <name type="scientific">Caballeronia hypogeia</name>
    <dbReference type="NCBI Taxonomy" id="1777140"/>
    <lineage>
        <taxon>Bacteria</taxon>
        <taxon>Pseudomonadati</taxon>
        <taxon>Pseudomonadota</taxon>
        <taxon>Betaproteobacteria</taxon>
        <taxon>Burkholderiales</taxon>
        <taxon>Burkholderiaceae</taxon>
        <taxon>Caballeronia</taxon>
    </lineage>
</organism>
<dbReference type="OrthoDB" id="13103at2"/>